<dbReference type="GO" id="GO:1904262">
    <property type="term" value="P:negative regulation of TORC1 signaling"/>
    <property type="evidence" value="ECO:0007669"/>
    <property type="project" value="TreeGrafter"/>
</dbReference>
<dbReference type="AlphaFoldDB" id="A0A8S4MYS9"/>
<comment type="caution">
    <text evidence="2">The sequence shown here is derived from an EMBL/GenBank/DDBJ whole genome shotgun (WGS) entry which is preliminary data.</text>
</comment>
<evidence type="ECO:0000256" key="1">
    <source>
        <dbReference type="ARBA" id="ARBA00008433"/>
    </source>
</evidence>
<organism evidence="2 3">
    <name type="scientific">Owenia fusiformis</name>
    <name type="common">Polychaete worm</name>
    <dbReference type="NCBI Taxonomy" id="6347"/>
    <lineage>
        <taxon>Eukaryota</taxon>
        <taxon>Metazoa</taxon>
        <taxon>Spiralia</taxon>
        <taxon>Lophotrochozoa</taxon>
        <taxon>Annelida</taxon>
        <taxon>Polychaeta</taxon>
        <taxon>Sedentaria</taxon>
        <taxon>Canalipalpata</taxon>
        <taxon>Sabellida</taxon>
        <taxon>Oweniida</taxon>
        <taxon>Oweniidae</taxon>
        <taxon>Owenia</taxon>
    </lineage>
</organism>
<dbReference type="Proteomes" id="UP000749559">
    <property type="component" value="Unassembled WGS sequence"/>
</dbReference>
<protein>
    <submittedName>
        <fullName evidence="2">Uncharacterized protein</fullName>
    </submittedName>
</protein>
<sequence>INQSTTIRLKVIPCRTDPEPVQGHNVPIFIIDKSSLPISQWDLTTQQLLPYIDGFLHVSRIAAEADIDINIVKLCVQNMLQQRVVTLISIFQYSNVYTD</sequence>
<feature type="non-terminal residue" evidence="2">
    <location>
        <position position="1"/>
    </location>
</feature>
<evidence type="ECO:0000313" key="2">
    <source>
        <dbReference type="EMBL" id="CAH1773719.1"/>
    </source>
</evidence>
<dbReference type="InterPro" id="IPR009348">
    <property type="entry name" value="NPR2-like"/>
</dbReference>
<dbReference type="EMBL" id="CAIIXF020000001">
    <property type="protein sequence ID" value="CAH1773719.1"/>
    <property type="molecule type" value="Genomic_DNA"/>
</dbReference>
<dbReference type="GO" id="GO:1990130">
    <property type="term" value="C:GATOR1 complex"/>
    <property type="evidence" value="ECO:0007669"/>
    <property type="project" value="TreeGrafter"/>
</dbReference>
<dbReference type="GO" id="GO:0034198">
    <property type="term" value="P:cellular response to amino acid starvation"/>
    <property type="evidence" value="ECO:0007669"/>
    <property type="project" value="TreeGrafter"/>
</dbReference>
<dbReference type="GO" id="GO:0010508">
    <property type="term" value="P:positive regulation of autophagy"/>
    <property type="evidence" value="ECO:0007669"/>
    <property type="project" value="TreeGrafter"/>
</dbReference>
<dbReference type="Pfam" id="PF06218">
    <property type="entry name" value="NPR2"/>
    <property type="match status" value="1"/>
</dbReference>
<dbReference type="GO" id="GO:0005774">
    <property type="term" value="C:vacuolar membrane"/>
    <property type="evidence" value="ECO:0007669"/>
    <property type="project" value="TreeGrafter"/>
</dbReference>
<dbReference type="GO" id="GO:0005096">
    <property type="term" value="F:GTPase activator activity"/>
    <property type="evidence" value="ECO:0007669"/>
    <property type="project" value="TreeGrafter"/>
</dbReference>
<accession>A0A8S4MYS9</accession>
<feature type="non-terminal residue" evidence="2">
    <location>
        <position position="99"/>
    </location>
</feature>
<comment type="similarity">
    <text evidence="1">Belongs to the NPR2 family.</text>
</comment>
<name>A0A8S4MYS9_OWEFU</name>
<dbReference type="OrthoDB" id="338854at2759"/>
<keyword evidence="3" id="KW-1185">Reference proteome</keyword>
<evidence type="ECO:0000313" key="3">
    <source>
        <dbReference type="Proteomes" id="UP000749559"/>
    </source>
</evidence>
<dbReference type="PANTHER" id="PTHR12991:SF10">
    <property type="entry name" value="GATOR COMPLEX PROTEIN NPRL2"/>
    <property type="match status" value="1"/>
</dbReference>
<dbReference type="PANTHER" id="PTHR12991">
    <property type="entry name" value="NITROGEN PERMEASE REGULATOR 2/TUMOR SUPPRESSOR CANDIDATE 4"/>
    <property type="match status" value="1"/>
</dbReference>
<reference evidence="2" key="1">
    <citation type="submission" date="2022-03" db="EMBL/GenBank/DDBJ databases">
        <authorList>
            <person name="Martin C."/>
        </authorList>
    </citation>
    <scope>NUCLEOTIDE SEQUENCE</scope>
</reference>
<gene>
    <name evidence="2" type="ORF">OFUS_LOCUS1282</name>
</gene>
<proteinExistence type="inferred from homology"/>